<comment type="caution">
    <text evidence="1">The sequence shown here is derived from an EMBL/GenBank/DDBJ whole genome shotgun (WGS) entry which is preliminary data.</text>
</comment>
<dbReference type="Gene3D" id="3.30.700.10">
    <property type="entry name" value="Glycoprotein, Type 4 Pilin"/>
    <property type="match status" value="1"/>
</dbReference>
<dbReference type="AlphaFoldDB" id="K2FWR0"/>
<dbReference type="SUPFAM" id="SSF49899">
    <property type="entry name" value="Concanavalin A-like lectins/glucanases"/>
    <property type="match status" value="1"/>
</dbReference>
<dbReference type="Pfam" id="PF13385">
    <property type="entry name" value="Laminin_G_3"/>
    <property type="match status" value="1"/>
</dbReference>
<dbReference type="Gene3D" id="2.60.120.200">
    <property type="match status" value="1"/>
</dbReference>
<dbReference type="Pfam" id="PF07963">
    <property type="entry name" value="N_methyl"/>
    <property type="match status" value="1"/>
</dbReference>
<name>K2FWR0_9BACT</name>
<proteinExistence type="predicted"/>
<dbReference type="InterPro" id="IPR045584">
    <property type="entry name" value="Pilin-like"/>
</dbReference>
<evidence type="ECO:0000313" key="1">
    <source>
        <dbReference type="EMBL" id="EKE27413.1"/>
    </source>
</evidence>
<dbReference type="NCBIfam" id="TIGR02532">
    <property type="entry name" value="IV_pilin_GFxxxE"/>
    <property type="match status" value="1"/>
</dbReference>
<dbReference type="InterPro" id="IPR013320">
    <property type="entry name" value="ConA-like_dom_sf"/>
</dbReference>
<gene>
    <name evidence="1" type="ORF">ACD_3C00210G0003</name>
</gene>
<dbReference type="InterPro" id="IPR012902">
    <property type="entry name" value="N_methyl_site"/>
</dbReference>
<protein>
    <recommendedName>
        <fullName evidence="2">LamG-like jellyroll fold domain-containing protein</fullName>
    </recommendedName>
</protein>
<evidence type="ECO:0008006" key="2">
    <source>
        <dbReference type="Google" id="ProtNLM"/>
    </source>
</evidence>
<reference evidence="1" key="1">
    <citation type="journal article" date="2012" name="Science">
        <title>Fermentation, hydrogen, and sulfur metabolism in multiple uncultivated bacterial phyla.</title>
        <authorList>
            <person name="Wrighton K.C."/>
            <person name="Thomas B.C."/>
            <person name="Sharon I."/>
            <person name="Miller C.S."/>
            <person name="Castelle C.J."/>
            <person name="VerBerkmoes N.C."/>
            <person name="Wilkins M.J."/>
            <person name="Hettich R.L."/>
            <person name="Lipton M.S."/>
            <person name="Williams K.H."/>
            <person name="Long P.E."/>
            <person name="Banfield J.F."/>
        </authorList>
    </citation>
    <scope>NUCLEOTIDE SEQUENCE [LARGE SCALE GENOMIC DNA]</scope>
</reference>
<dbReference type="SUPFAM" id="SSF54523">
    <property type="entry name" value="Pili subunits"/>
    <property type="match status" value="1"/>
</dbReference>
<dbReference type="EMBL" id="AMFJ01000484">
    <property type="protein sequence ID" value="EKE27413.1"/>
    <property type="molecule type" value="Genomic_DNA"/>
</dbReference>
<organism evidence="1">
    <name type="scientific">uncultured bacterium</name>
    <name type="common">gcode 4</name>
    <dbReference type="NCBI Taxonomy" id="1234023"/>
    <lineage>
        <taxon>Bacteria</taxon>
        <taxon>environmental samples</taxon>
    </lineage>
</organism>
<accession>K2FWR0</accession>
<sequence length="451" mass="52317">MITKNNNAFTLVELIVVIVILAILATIAFLSFSNQSSWARDSARLSDISSIRKWIEVKVAVGWVIPVPANPAIYAWASAFSWITWVTISAWTINNSILPAISAWIKDPSWTEYKYSTISKWWAPLFYQIAIELENPISHINKLNPFNSHKDSFTSFWDSATSKVTYLKWSYSFDPSLPSLFLLTGSTAPEDWWIFNPDICFVLNNSTTNTISNASNCIQKKNMALKDYDSWLIAMWDMQTTESSWWITYLKDISGNWWNGKCYGDNTLSWSCWSVGPSFVSWGMLFNWMTWSSIKILNSTGMLAWEKQMTIIWKMSWYCNTGWNCAIIRAWANTASVKSLNFRRWIVWWELSTNNLNYKNLSSTITVAEGSAAFWAMTYDWSKIKIYLNWNLTNQAVLSWIISTSNWDWYMWKITPTDPNWTFSGTISEVKIYNRALSDSEIYQQAKSAWF</sequence>